<dbReference type="Pfam" id="PF01139">
    <property type="entry name" value="RtcB"/>
    <property type="match status" value="1"/>
</dbReference>
<dbReference type="PANTHER" id="PTHR43749:SF2">
    <property type="entry name" value="RNA-SPLICING LIGASE RTCB"/>
    <property type="match status" value="1"/>
</dbReference>
<dbReference type="GO" id="GO:0030145">
    <property type="term" value="F:manganese ion binding"/>
    <property type="evidence" value="ECO:0007669"/>
    <property type="project" value="TreeGrafter"/>
</dbReference>
<dbReference type="GO" id="GO:0170057">
    <property type="term" value="F:RNA ligase (GTP) activity"/>
    <property type="evidence" value="ECO:0007669"/>
    <property type="project" value="UniProtKB-EC"/>
</dbReference>
<name>A0A4R3ZN85_9ACTN</name>
<gene>
    <name evidence="12" type="ORF">EDD19_1515</name>
</gene>
<evidence type="ECO:0000256" key="9">
    <source>
        <dbReference type="PIRSR" id="PIRSR601233-1"/>
    </source>
</evidence>
<keyword evidence="7 11" id="KW-0464">Manganese</keyword>
<evidence type="ECO:0000256" key="1">
    <source>
        <dbReference type="ARBA" id="ARBA00012726"/>
    </source>
</evidence>
<evidence type="ECO:0000256" key="6">
    <source>
        <dbReference type="ARBA" id="ARBA00023134"/>
    </source>
</evidence>
<feature type="binding site" evidence="10">
    <location>
        <position position="413"/>
    </location>
    <ligand>
        <name>GMP</name>
        <dbReference type="ChEBI" id="CHEBI:58115"/>
    </ligand>
</feature>
<feature type="binding site" evidence="10">
    <location>
        <begin position="287"/>
        <end position="288"/>
    </location>
    <ligand>
        <name>GMP</name>
        <dbReference type="ChEBI" id="CHEBI:58115"/>
    </ligand>
</feature>
<feature type="binding site" evidence="11">
    <location>
        <position position="178"/>
    </location>
    <ligand>
        <name>Mn(2+)</name>
        <dbReference type="ChEBI" id="CHEBI:29035"/>
        <label>1</label>
    </ligand>
</feature>
<dbReference type="GO" id="GO:0042245">
    <property type="term" value="P:RNA repair"/>
    <property type="evidence" value="ECO:0007669"/>
    <property type="project" value="UniProtKB-KW"/>
</dbReference>
<keyword evidence="4 10" id="KW-0547">Nucleotide-binding</keyword>
<evidence type="ECO:0000256" key="11">
    <source>
        <dbReference type="PIRSR" id="PIRSR601233-3"/>
    </source>
</evidence>
<feature type="binding site" evidence="10">
    <location>
        <begin position="343"/>
        <end position="346"/>
    </location>
    <ligand>
        <name>GMP</name>
        <dbReference type="ChEBI" id="CHEBI:58115"/>
    </ligand>
</feature>
<dbReference type="SUPFAM" id="SSF103365">
    <property type="entry name" value="Hypothetical protein PH1602"/>
    <property type="match status" value="1"/>
</dbReference>
<feature type="binding site" evidence="10">
    <location>
        <begin position="319"/>
        <end position="322"/>
    </location>
    <ligand>
        <name>GMP</name>
        <dbReference type="ChEBI" id="CHEBI:58115"/>
    </ligand>
</feature>
<accession>A0A4R3ZN85</accession>
<keyword evidence="3 11" id="KW-0479">Metal-binding</keyword>
<dbReference type="PANTHER" id="PTHR43749">
    <property type="entry name" value="RNA-SPLICING LIGASE RTCB"/>
    <property type="match status" value="1"/>
</dbReference>
<comment type="catalytic activity">
    <reaction evidence="8">
        <text>a 3'-end 3'-phospho-ribonucleotide-RNA + a 5'-end dephospho-ribonucleoside-RNA + GTP = a ribonucleotidyl-ribonucleotide-RNA + GMP + diphosphate</text>
        <dbReference type="Rhea" id="RHEA:68076"/>
        <dbReference type="Rhea" id="RHEA-COMP:10463"/>
        <dbReference type="Rhea" id="RHEA-COMP:13936"/>
        <dbReference type="Rhea" id="RHEA-COMP:17355"/>
        <dbReference type="ChEBI" id="CHEBI:33019"/>
        <dbReference type="ChEBI" id="CHEBI:37565"/>
        <dbReference type="ChEBI" id="CHEBI:58115"/>
        <dbReference type="ChEBI" id="CHEBI:83062"/>
        <dbReference type="ChEBI" id="CHEBI:138284"/>
        <dbReference type="ChEBI" id="CHEBI:173118"/>
        <dbReference type="EC" id="6.5.1.8"/>
    </reaction>
</comment>
<feature type="binding site" evidence="11">
    <location>
        <position position="195"/>
    </location>
    <ligand>
        <name>Mn(2+)</name>
        <dbReference type="ChEBI" id="CHEBI:29035"/>
        <label>2</label>
    </ligand>
</feature>
<evidence type="ECO:0000256" key="7">
    <source>
        <dbReference type="ARBA" id="ARBA00023211"/>
    </source>
</evidence>
<evidence type="ECO:0000256" key="10">
    <source>
        <dbReference type="PIRSR" id="PIRSR601233-2"/>
    </source>
</evidence>
<dbReference type="GO" id="GO:0006281">
    <property type="term" value="P:DNA repair"/>
    <property type="evidence" value="ECO:0007669"/>
    <property type="project" value="TreeGrafter"/>
</dbReference>
<evidence type="ECO:0000256" key="5">
    <source>
        <dbReference type="ARBA" id="ARBA00022800"/>
    </source>
</evidence>
<dbReference type="Gene3D" id="3.90.1860.10">
    <property type="entry name" value="tRNA-splicing ligase RtcB"/>
    <property type="match status" value="1"/>
</dbReference>
<feature type="binding site" evidence="10">
    <location>
        <begin position="177"/>
        <end position="181"/>
    </location>
    <ligand>
        <name>GMP</name>
        <dbReference type="ChEBI" id="CHEBI:58115"/>
    </ligand>
</feature>
<keyword evidence="2 12" id="KW-0436">Ligase</keyword>
<evidence type="ECO:0000313" key="13">
    <source>
        <dbReference type="Proteomes" id="UP000295805"/>
    </source>
</evidence>
<organism evidence="12 13">
    <name type="scientific">Dietzia cinnamea</name>
    <dbReference type="NCBI Taxonomy" id="321318"/>
    <lineage>
        <taxon>Bacteria</taxon>
        <taxon>Bacillati</taxon>
        <taxon>Actinomycetota</taxon>
        <taxon>Actinomycetes</taxon>
        <taxon>Mycobacteriales</taxon>
        <taxon>Dietziaceae</taxon>
        <taxon>Dietzia</taxon>
    </lineage>
</organism>
<dbReference type="GO" id="GO:0006396">
    <property type="term" value="P:RNA processing"/>
    <property type="evidence" value="ECO:0007669"/>
    <property type="project" value="InterPro"/>
</dbReference>
<protein>
    <recommendedName>
        <fullName evidence="1">3'-phosphate/5'-hydroxy nucleic acid ligase</fullName>
        <ecNumber evidence="1">6.5.1.8</ecNumber>
    </recommendedName>
</protein>
<feature type="active site" description="GMP-histidine intermediate" evidence="9">
    <location>
        <position position="343"/>
    </location>
</feature>
<reference evidence="12 13" key="1">
    <citation type="submission" date="2019-03" db="EMBL/GenBank/DDBJ databases">
        <title>Root nodule microbial communities of legume samples collected from USA, Mexico and Botswana.</title>
        <authorList>
            <person name="Hirsch A."/>
        </authorList>
    </citation>
    <scope>NUCLEOTIDE SEQUENCE [LARGE SCALE GENOMIC DNA]</scope>
    <source>
        <strain evidence="12 13">55</strain>
    </source>
</reference>
<feature type="binding site" evidence="10">
    <location>
        <position position="326"/>
    </location>
    <ligand>
        <name>GMP</name>
        <dbReference type="ChEBI" id="CHEBI:58115"/>
    </ligand>
</feature>
<dbReference type="GO" id="GO:0005525">
    <property type="term" value="F:GTP binding"/>
    <property type="evidence" value="ECO:0007669"/>
    <property type="project" value="UniProtKB-KW"/>
</dbReference>
<dbReference type="EMBL" id="SMCX01000051">
    <property type="protein sequence ID" value="TCW18801.1"/>
    <property type="molecule type" value="Genomic_DNA"/>
</dbReference>
<comment type="cofactor">
    <cofactor evidence="11">
        <name>Mn(2+)</name>
        <dbReference type="ChEBI" id="CHEBI:29035"/>
    </cofactor>
    <text evidence="11">Binds 2 manganese ions per subunit.</text>
</comment>
<sequence length="415" mass="45795">MAPWSHPVPHECHHAAARNRDNGGMPVTLAPNVLSWASAIDETTVDQAVALARLPIIHPHIALMPDAHAGKGSAVGTVIPTVEAVIPAAVGVDIGCGMVAARTRYTESDLERINLSTLRDRLERAIPLSPGNYNKAVRHDHTRERVRELEMLADSGGVDLSHSPKWREQLGSLGGGNHFIELCLDDSGVVWCFLHSGSRGVGNKIAQKHIRIAQEQCAERGIRLEDRDHAYLEQGTAEFSQYLAELRWAQRFARLNRDEMMDRFLAELARIFRDDDAGESERVNCHHNYTEKIGLDGREVWLTRKGAIDASEGRVGCIPGSMGTRSYIVRGKGNADGLFSAPHGAGRRMSRTQAKKRFTAADLDAAMQGIVYRPGDAWVDEIPAAYKDIDRVMEDADDLVEIVHTLRQVMNLKGT</sequence>
<dbReference type="InterPro" id="IPR001233">
    <property type="entry name" value="RtcB"/>
</dbReference>
<dbReference type="GO" id="GO:0003909">
    <property type="term" value="F:DNA ligase activity"/>
    <property type="evidence" value="ECO:0007669"/>
    <property type="project" value="TreeGrafter"/>
</dbReference>
<dbReference type="InterPro" id="IPR052915">
    <property type="entry name" value="RtcB-like"/>
</dbReference>
<evidence type="ECO:0000256" key="4">
    <source>
        <dbReference type="ARBA" id="ARBA00022741"/>
    </source>
</evidence>
<feature type="binding site" evidence="11">
    <location>
        <position position="93"/>
    </location>
    <ligand>
        <name>Mn(2+)</name>
        <dbReference type="ChEBI" id="CHEBI:29035"/>
        <label>1</label>
    </ligand>
</feature>
<keyword evidence="5" id="KW-0692">RNA repair</keyword>
<dbReference type="AlphaFoldDB" id="A0A4R3ZN85"/>
<comment type="caution">
    <text evidence="12">The sequence shown here is derived from an EMBL/GenBank/DDBJ whole genome shotgun (WGS) entry which is preliminary data.</text>
</comment>
<evidence type="ECO:0000313" key="12">
    <source>
        <dbReference type="EMBL" id="TCW18801.1"/>
    </source>
</evidence>
<evidence type="ECO:0000256" key="2">
    <source>
        <dbReference type="ARBA" id="ARBA00022598"/>
    </source>
</evidence>
<keyword evidence="6 10" id="KW-0342">GTP-binding</keyword>
<proteinExistence type="predicted"/>
<feature type="binding site" evidence="11">
    <location>
        <position position="287"/>
    </location>
    <ligand>
        <name>Mn(2+)</name>
        <dbReference type="ChEBI" id="CHEBI:29035"/>
        <label>2</label>
    </ligand>
</feature>
<dbReference type="InterPro" id="IPR036025">
    <property type="entry name" value="RtcB-like_sf"/>
</dbReference>
<evidence type="ECO:0000256" key="3">
    <source>
        <dbReference type="ARBA" id="ARBA00022723"/>
    </source>
</evidence>
<evidence type="ECO:0000256" key="8">
    <source>
        <dbReference type="ARBA" id="ARBA00047746"/>
    </source>
</evidence>
<dbReference type="Proteomes" id="UP000295805">
    <property type="component" value="Unassembled WGS sequence"/>
</dbReference>
<dbReference type="EC" id="6.5.1.8" evidence="1"/>